<dbReference type="InterPro" id="IPR013096">
    <property type="entry name" value="Cupin_2"/>
</dbReference>
<reference evidence="5 6" key="1">
    <citation type="submission" date="2021-03" db="EMBL/GenBank/DDBJ databases">
        <title>Enterococcal diversity collection.</title>
        <authorList>
            <person name="Gilmore M.S."/>
            <person name="Schwartzman J."/>
            <person name="Van Tyne D."/>
            <person name="Martin M."/>
            <person name="Earl A.M."/>
            <person name="Manson A.L."/>
            <person name="Straub T."/>
            <person name="Salamzade R."/>
            <person name="Saavedra J."/>
            <person name="Lebreton F."/>
            <person name="Prichula J."/>
            <person name="Schaufler K."/>
            <person name="Gaca A."/>
            <person name="Sgardioli B."/>
            <person name="Wagenaar J."/>
            <person name="Strong T."/>
        </authorList>
    </citation>
    <scope>NUCLEOTIDE SEQUENCE [LARGE SCALE GENOMIC DNA]</scope>
    <source>
        <strain evidence="5 6">MJM16</strain>
    </source>
</reference>
<keyword evidence="6" id="KW-1185">Reference proteome</keyword>
<dbReference type="RefSeq" id="WP_207108626.1">
    <property type="nucleotide sequence ID" value="NZ_JAFLVR010000025.1"/>
</dbReference>
<dbReference type="EMBL" id="JAFLVR010000025">
    <property type="protein sequence ID" value="MBO0452852.1"/>
    <property type="molecule type" value="Genomic_DNA"/>
</dbReference>
<keyword evidence="2" id="KW-0238">DNA-binding</keyword>
<dbReference type="InterPro" id="IPR009057">
    <property type="entry name" value="Homeodomain-like_sf"/>
</dbReference>
<comment type="caution">
    <text evidence="5">The sequence shown here is derived from an EMBL/GenBank/DDBJ whole genome shotgun (WGS) entry which is preliminary data.</text>
</comment>
<dbReference type="PANTHER" id="PTHR43280:SF28">
    <property type="entry name" value="HTH-TYPE TRANSCRIPTIONAL ACTIVATOR RHAS"/>
    <property type="match status" value="1"/>
</dbReference>
<accession>A0ABS3HIM0</accession>
<proteinExistence type="predicted"/>
<dbReference type="PRINTS" id="PR00032">
    <property type="entry name" value="HTHARAC"/>
</dbReference>
<dbReference type="InterPro" id="IPR020449">
    <property type="entry name" value="Tscrpt_reg_AraC-type_HTH"/>
</dbReference>
<evidence type="ECO:0000256" key="1">
    <source>
        <dbReference type="ARBA" id="ARBA00023015"/>
    </source>
</evidence>
<evidence type="ECO:0000256" key="2">
    <source>
        <dbReference type="ARBA" id="ARBA00023125"/>
    </source>
</evidence>
<keyword evidence="3" id="KW-0804">Transcription</keyword>
<dbReference type="SMART" id="SM00342">
    <property type="entry name" value="HTH_ARAC"/>
    <property type="match status" value="1"/>
</dbReference>
<dbReference type="PANTHER" id="PTHR43280">
    <property type="entry name" value="ARAC-FAMILY TRANSCRIPTIONAL REGULATOR"/>
    <property type="match status" value="1"/>
</dbReference>
<keyword evidence="1" id="KW-0805">Transcription regulation</keyword>
<dbReference type="SUPFAM" id="SSF46689">
    <property type="entry name" value="Homeodomain-like"/>
    <property type="match status" value="1"/>
</dbReference>
<dbReference type="PROSITE" id="PS00041">
    <property type="entry name" value="HTH_ARAC_FAMILY_1"/>
    <property type="match status" value="1"/>
</dbReference>
<evidence type="ECO:0000313" key="5">
    <source>
        <dbReference type="EMBL" id="MBO0452852.1"/>
    </source>
</evidence>
<name>A0ABS3HIM0_9ENTE</name>
<evidence type="ECO:0000256" key="3">
    <source>
        <dbReference type="ARBA" id="ARBA00023163"/>
    </source>
</evidence>
<evidence type="ECO:0000313" key="6">
    <source>
        <dbReference type="Proteomes" id="UP000664495"/>
    </source>
</evidence>
<dbReference type="PROSITE" id="PS01124">
    <property type="entry name" value="HTH_ARAC_FAMILY_2"/>
    <property type="match status" value="1"/>
</dbReference>
<dbReference type="InterPro" id="IPR037923">
    <property type="entry name" value="HTH-like"/>
</dbReference>
<dbReference type="InterPro" id="IPR018062">
    <property type="entry name" value="HTH_AraC-typ_CS"/>
</dbReference>
<dbReference type="Gene3D" id="2.60.120.10">
    <property type="entry name" value="Jelly Rolls"/>
    <property type="match status" value="1"/>
</dbReference>
<protein>
    <submittedName>
        <fullName evidence="5">Helix-turn-helix domain-containing protein</fullName>
    </submittedName>
</protein>
<dbReference type="Pfam" id="PF12833">
    <property type="entry name" value="HTH_18"/>
    <property type="match status" value="1"/>
</dbReference>
<dbReference type="SUPFAM" id="SSF51215">
    <property type="entry name" value="Regulatory protein AraC"/>
    <property type="match status" value="1"/>
</dbReference>
<dbReference type="Proteomes" id="UP000664495">
    <property type="component" value="Unassembled WGS sequence"/>
</dbReference>
<dbReference type="Pfam" id="PF07883">
    <property type="entry name" value="Cupin_2"/>
    <property type="match status" value="1"/>
</dbReference>
<sequence>MELTEIEQYFKDEYSKLGTNYDLNNLKKDFTQNGRMFKYEKLYNRLLTNSIHSEKFFESNQPIEIFRHLRYLPKIKHSHDHFELIYVFSGTVENEVNKDPLKMKAGDVCILSPSTIHSISSFTDDAIIYNVLIRNEIFETQFIDFAANKDNSLSNFFSLSLFKNIQSYIFFDTRNDTNLKNFMSYIVKESESDRKYRYEMINNLVSAFFILLLRRHEECSLYSRLFTNVKSEKELEIIKYIQNNFVDISLSKVSEEFSYSERQISRIIKSFTNYSFTEFLANIKLSKAKRLIQKTNMSIESIAFSVGYIDQSNFYRQFKKKFGTSPASCRELYNKKTSQ</sequence>
<dbReference type="InterPro" id="IPR018060">
    <property type="entry name" value="HTH_AraC"/>
</dbReference>
<dbReference type="Gene3D" id="1.10.10.60">
    <property type="entry name" value="Homeodomain-like"/>
    <property type="match status" value="2"/>
</dbReference>
<feature type="domain" description="HTH araC/xylS-type" evidence="4">
    <location>
        <begin position="235"/>
        <end position="332"/>
    </location>
</feature>
<evidence type="ECO:0000259" key="4">
    <source>
        <dbReference type="PROSITE" id="PS01124"/>
    </source>
</evidence>
<dbReference type="InterPro" id="IPR014710">
    <property type="entry name" value="RmlC-like_jellyroll"/>
</dbReference>
<organism evidence="5 6">
    <name type="scientific">Candidatus Enterococcus murrayae</name>
    <dbReference type="NCBI Taxonomy" id="2815321"/>
    <lineage>
        <taxon>Bacteria</taxon>
        <taxon>Bacillati</taxon>
        <taxon>Bacillota</taxon>
        <taxon>Bacilli</taxon>
        <taxon>Lactobacillales</taxon>
        <taxon>Enterococcaceae</taxon>
        <taxon>Enterococcus</taxon>
    </lineage>
</organism>
<gene>
    <name evidence="5" type="ORF">JZO85_11255</name>
</gene>